<evidence type="ECO:0000256" key="1">
    <source>
        <dbReference type="SAM" id="MobiDB-lite"/>
    </source>
</evidence>
<dbReference type="AlphaFoldDB" id="A0A409Y758"/>
<sequence>MPATFSQSASPALHARAAANSKRALTPIIAGSVCGGVMLIAWIIGFAIYFRKRYNRKKRNRLIAEGKASPREKDLRQPEEKIVIPPDPAVLLGQRKPGEVVFPEGENSRDSPLRVPWSRHGSHYKPQIHTENSGSSAHLNPKQLAPSSSADRNSIEIIEEVIVPSRV</sequence>
<name>A0A409Y758_9AGAR</name>
<dbReference type="InParanoid" id="A0A409Y758"/>
<dbReference type="EMBL" id="NHTK01001376">
    <property type="protein sequence ID" value="PPQ98781.1"/>
    <property type="molecule type" value="Genomic_DNA"/>
</dbReference>
<evidence type="ECO:0000256" key="2">
    <source>
        <dbReference type="SAM" id="Phobius"/>
    </source>
</evidence>
<protein>
    <submittedName>
        <fullName evidence="3">Uncharacterized protein</fullName>
    </submittedName>
</protein>
<keyword evidence="2" id="KW-1133">Transmembrane helix</keyword>
<reference evidence="3 4" key="1">
    <citation type="journal article" date="2018" name="Evol. Lett.">
        <title>Horizontal gene cluster transfer increased hallucinogenic mushroom diversity.</title>
        <authorList>
            <person name="Reynolds H.T."/>
            <person name="Vijayakumar V."/>
            <person name="Gluck-Thaler E."/>
            <person name="Korotkin H.B."/>
            <person name="Matheny P.B."/>
            <person name="Slot J.C."/>
        </authorList>
    </citation>
    <scope>NUCLEOTIDE SEQUENCE [LARGE SCALE GENOMIC DNA]</scope>
    <source>
        <strain evidence="3 4">2629</strain>
    </source>
</reference>
<organism evidence="3 4">
    <name type="scientific">Panaeolus cyanescens</name>
    <dbReference type="NCBI Taxonomy" id="181874"/>
    <lineage>
        <taxon>Eukaryota</taxon>
        <taxon>Fungi</taxon>
        <taxon>Dikarya</taxon>
        <taxon>Basidiomycota</taxon>
        <taxon>Agaricomycotina</taxon>
        <taxon>Agaricomycetes</taxon>
        <taxon>Agaricomycetidae</taxon>
        <taxon>Agaricales</taxon>
        <taxon>Agaricineae</taxon>
        <taxon>Galeropsidaceae</taxon>
        <taxon>Panaeolus</taxon>
    </lineage>
</organism>
<keyword evidence="2" id="KW-0812">Transmembrane</keyword>
<evidence type="ECO:0000313" key="3">
    <source>
        <dbReference type="EMBL" id="PPQ98781.1"/>
    </source>
</evidence>
<keyword evidence="4" id="KW-1185">Reference proteome</keyword>
<dbReference type="Proteomes" id="UP000284842">
    <property type="component" value="Unassembled WGS sequence"/>
</dbReference>
<gene>
    <name evidence="3" type="ORF">CVT24_003339</name>
</gene>
<evidence type="ECO:0000313" key="4">
    <source>
        <dbReference type="Proteomes" id="UP000284842"/>
    </source>
</evidence>
<keyword evidence="2" id="KW-0472">Membrane</keyword>
<feature type="region of interest" description="Disordered" evidence="1">
    <location>
        <begin position="100"/>
        <end position="151"/>
    </location>
</feature>
<feature type="transmembrane region" description="Helical" evidence="2">
    <location>
        <begin position="27"/>
        <end position="50"/>
    </location>
</feature>
<proteinExistence type="predicted"/>
<dbReference type="OrthoDB" id="3184377at2759"/>
<comment type="caution">
    <text evidence="3">The sequence shown here is derived from an EMBL/GenBank/DDBJ whole genome shotgun (WGS) entry which is preliminary data.</text>
</comment>
<accession>A0A409Y758</accession>
<feature type="compositionally biased region" description="Polar residues" evidence="1">
    <location>
        <begin position="129"/>
        <end position="138"/>
    </location>
</feature>